<reference evidence="2" key="1">
    <citation type="submission" date="2019-09" db="EMBL/GenBank/DDBJ databases">
        <authorList>
            <person name="Li J."/>
        </authorList>
    </citation>
    <scope>NUCLEOTIDE SEQUENCE [LARGE SCALE GENOMIC DNA]</scope>
    <source>
        <strain evidence="2">JCM 14732</strain>
    </source>
</reference>
<keyword evidence="3" id="KW-1185">Reference proteome</keyword>
<name>A0A5M4FJB3_9ACTN</name>
<gene>
    <name evidence="2" type="ORF">ESP70_005800</name>
</gene>
<feature type="transmembrane region" description="Helical" evidence="1">
    <location>
        <begin position="57"/>
        <end position="74"/>
    </location>
</feature>
<protein>
    <submittedName>
        <fullName evidence="2">Uncharacterized protein</fullName>
    </submittedName>
</protein>
<comment type="caution">
    <text evidence="2">The sequence shown here is derived from an EMBL/GenBank/DDBJ whole genome shotgun (WGS) entry which is preliminary data.</text>
</comment>
<dbReference type="Proteomes" id="UP000380867">
    <property type="component" value="Unassembled WGS sequence"/>
</dbReference>
<evidence type="ECO:0000313" key="3">
    <source>
        <dbReference type="Proteomes" id="UP000380867"/>
    </source>
</evidence>
<keyword evidence="1" id="KW-1133">Transmembrane helix</keyword>
<evidence type="ECO:0000313" key="2">
    <source>
        <dbReference type="EMBL" id="KAA1400237.1"/>
    </source>
</evidence>
<dbReference type="AlphaFoldDB" id="A0A5M4FJB3"/>
<keyword evidence="1" id="KW-0472">Membrane</keyword>
<accession>A0A5M4FJB3</accession>
<feature type="transmembrane region" description="Helical" evidence="1">
    <location>
        <begin position="86"/>
        <end position="104"/>
    </location>
</feature>
<proteinExistence type="predicted"/>
<dbReference type="EMBL" id="SDPQ02000001">
    <property type="protein sequence ID" value="KAA1400237.1"/>
    <property type="molecule type" value="Genomic_DNA"/>
</dbReference>
<sequence>MKRAALAVLGAYVGVLGAFVHRHVWRLHGVDWPWGLVLVVVATYAVVLAAERVMPVGGAWFGLGWGIVLLAQQFSPGGSNLVSSDWLGWSFTLGSLGAIVVGVVRTPRLGQ</sequence>
<feature type="transmembrane region" description="Helical" evidence="1">
    <location>
        <begin position="32"/>
        <end position="50"/>
    </location>
</feature>
<evidence type="ECO:0000256" key="1">
    <source>
        <dbReference type="SAM" id="Phobius"/>
    </source>
</evidence>
<dbReference type="OrthoDB" id="3748483at2"/>
<organism evidence="2 3">
    <name type="scientific">Aeromicrobium ginsengisoli</name>
    <dbReference type="NCBI Taxonomy" id="363867"/>
    <lineage>
        <taxon>Bacteria</taxon>
        <taxon>Bacillati</taxon>
        <taxon>Actinomycetota</taxon>
        <taxon>Actinomycetes</taxon>
        <taxon>Propionibacteriales</taxon>
        <taxon>Nocardioidaceae</taxon>
        <taxon>Aeromicrobium</taxon>
    </lineage>
</organism>
<keyword evidence="1" id="KW-0812">Transmembrane</keyword>
<dbReference type="RefSeq" id="WP_149688331.1">
    <property type="nucleotide sequence ID" value="NZ_SDPQ02000001.1"/>
</dbReference>